<dbReference type="EMBL" id="LPIX01000057">
    <property type="protein sequence ID" value="KWE03141.1"/>
    <property type="molecule type" value="Genomic_DNA"/>
</dbReference>
<dbReference type="SUPFAM" id="SSF53383">
    <property type="entry name" value="PLP-dependent transferases"/>
    <property type="match status" value="1"/>
</dbReference>
<dbReference type="PANTHER" id="PTHR30244">
    <property type="entry name" value="TRANSAMINASE"/>
    <property type="match status" value="1"/>
</dbReference>
<dbReference type="InterPro" id="IPR015421">
    <property type="entry name" value="PyrdxlP-dep_Trfase_major"/>
</dbReference>
<dbReference type="Gene3D" id="3.40.640.10">
    <property type="entry name" value="Type I PLP-dependent aspartate aminotransferase-like (Major domain)"/>
    <property type="match status" value="1"/>
</dbReference>
<dbReference type="OrthoDB" id="9804264at2"/>
<feature type="active site" description="Proton acceptor" evidence="2">
    <location>
        <position position="196"/>
    </location>
</feature>
<gene>
    <name evidence="5" type="ORF">WJ68_27665</name>
    <name evidence="6" type="ORF">WL73_15390</name>
</gene>
<dbReference type="RefSeq" id="WP_059713110.1">
    <property type="nucleotide sequence ID" value="NZ_CP013465.1"/>
</dbReference>
<evidence type="ECO:0000313" key="7">
    <source>
        <dbReference type="Proteomes" id="UP000057910"/>
    </source>
</evidence>
<evidence type="ECO:0000313" key="6">
    <source>
        <dbReference type="EMBL" id="KWE03141.1"/>
    </source>
</evidence>
<proteinExistence type="inferred from homology"/>
<dbReference type="Gene3D" id="3.90.1150.10">
    <property type="entry name" value="Aspartate Aminotransferase, domain 1"/>
    <property type="match status" value="1"/>
</dbReference>
<dbReference type="Pfam" id="PF01041">
    <property type="entry name" value="DegT_DnrJ_EryC1"/>
    <property type="match status" value="1"/>
</dbReference>
<comment type="similarity">
    <text evidence="1 4">Belongs to the DegT/DnrJ/EryC1 family.</text>
</comment>
<feature type="modified residue" description="N6-(pyridoxal phosphate)lysine" evidence="3">
    <location>
        <position position="196"/>
    </location>
</feature>
<evidence type="ECO:0000256" key="2">
    <source>
        <dbReference type="PIRSR" id="PIRSR000390-1"/>
    </source>
</evidence>
<dbReference type="GO" id="GO:0000271">
    <property type="term" value="P:polysaccharide biosynthetic process"/>
    <property type="evidence" value="ECO:0007669"/>
    <property type="project" value="TreeGrafter"/>
</dbReference>
<evidence type="ECO:0000256" key="4">
    <source>
        <dbReference type="RuleBase" id="RU004508"/>
    </source>
</evidence>
<dbReference type="InterPro" id="IPR000653">
    <property type="entry name" value="DegT/StrS_aminotransferase"/>
</dbReference>
<keyword evidence="3 4" id="KW-0663">Pyridoxal phosphate</keyword>
<evidence type="ECO:0000256" key="1">
    <source>
        <dbReference type="ARBA" id="ARBA00037999"/>
    </source>
</evidence>
<dbReference type="EMBL" id="LPAD01000110">
    <property type="protein sequence ID" value="KVN74900.1"/>
    <property type="molecule type" value="Genomic_DNA"/>
</dbReference>
<dbReference type="GO" id="GO:0030170">
    <property type="term" value="F:pyridoxal phosphate binding"/>
    <property type="evidence" value="ECO:0007669"/>
    <property type="project" value="TreeGrafter"/>
</dbReference>
<reference evidence="7 8" key="1">
    <citation type="submission" date="2015-11" db="EMBL/GenBank/DDBJ databases">
        <title>Expanding the genomic diversity of Burkholderia species for the development of highly accurate diagnostics.</title>
        <authorList>
            <person name="Sahl J."/>
            <person name="Keim P."/>
            <person name="Wagner D."/>
        </authorList>
    </citation>
    <scope>NUCLEOTIDE SEQUENCE [LARGE SCALE GENOMIC DNA]</scope>
    <source>
        <strain evidence="5 7">MSMB1585WGS</strain>
        <strain evidence="6 8">MSMB2167WGS</strain>
    </source>
</reference>
<name>A0A108EGL6_9BURK</name>
<dbReference type="CDD" id="cd00616">
    <property type="entry name" value="AHBA_syn"/>
    <property type="match status" value="1"/>
</dbReference>
<dbReference type="InterPro" id="IPR015422">
    <property type="entry name" value="PyrdxlP-dep_Trfase_small"/>
</dbReference>
<dbReference type="PANTHER" id="PTHR30244:SF34">
    <property type="entry name" value="DTDP-4-AMINO-4,6-DIDEOXYGALACTOSE TRANSAMINASE"/>
    <property type="match status" value="1"/>
</dbReference>
<dbReference type="GO" id="GO:0008483">
    <property type="term" value="F:transaminase activity"/>
    <property type="evidence" value="ECO:0007669"/>
    <property type="project" value="TreeGrafter"/>
</dbReference>
<sequence>MKLAIDGGTPVKTGEFPAWPHYDEQEEAALLRSLRQGQWWRATGQENLRFEEEFAAHHGCEHAVTVTNGTVAIELTLLALGIEPGDEVIVPAFTFISTSMACQKIGAVPVPVDVLPTTYCIDPKAIEAAITPRTRAIIPVHMSGHFSDMDAVLAIAGKHGLAVIQDAAHAHGARGARGLRIGEWGTTACFSFQNFKLMTAGEGGIITCPDAALRERIFLYSNCGRPQGDRAYQHTVVGTNARMSEFSAAVLRAQLARLDAQTQTREANAAILRDALARMPEIRQQQHGEHATVHPHYMTILTLERDRHGRPFDRNRVVDCLIAEGIPAFRAYQALYRIPSFWIAPAPATTHDALVQACPATEHIAANGIWIHHRALLGSREDTLAIAEALRKVLDGVNAS</sequence>
<dbReference type="Proteomes" id="UP000062998">
    <property type="component" value="Unassembled WGS sequence"/>
</dbReference>
<dbReference type="InterPro" id="IPR015424">
    <property type="entry name" value="PyrdxlP-dep_Trfase"/>
</dbReference>
<evidence type="ECO:0000313" key="5">
    <source>
        <dbReference type="EMBL" id="KVN74900.1"/>
    </source>
</evidence>
<evidence type="ECO:0000313" key="8">
    <source>
        <dbReference type="Proteomes" id="UP000062998"/>
    </source>
</evidence>
<dbReference type="PIRSF" id="PIRSF000390">
    <property type="entry name" value="PLP_StrS"/>
    <property type="match status" value="1"/>
</dbReference>
<protein>
    <recommendedName>
        <fullName evidence="9">3-amino-5-hydroxybenzoic acid synthase</fullName>
    </recommendedName>
</protein>
<accession>A0A108EGL6</accession>
<dbReference type="AlphaFoldDB" id="A0A108EGL6"/>
<evidence type="ECO:0008006" key="9">
    <source>
        <dbReference type="Google" id="ProtNLM"/>
    </source>
</evidence>
<comment type="caution">
    <text evidence="6">The sequence shown here is derived from an EMBL/GenBank/DDBJ whole genome shotgun (WGS) entry which is preliminary data.</text>
</comment>
<evidence type="ECO:0000256" key="3">
    <source>
        <dbReference type="PIRSR" id="PIRSR000390-2"/>
    </source>
</evidence>
<organism evidence="6 8">
    <name type="scientific">Burkholderia ubonensis</name>
    <dbReference type="NCBI Taxonomy" id="101571"/>
    <lineage>
        <taxon>Bacteria</taxon>
        <taxon>Pseudomonadati</taxon>
        <taxon>Pseudomonadota</taxon>
        <taxon>Betaproteobacteria</taxon>
        <taxon>Burkholderiales</taxon>
        <taxon>Burkholderiaceae</taxon>
        <taxon>Burkholderia</taxon>
        <taxon>Burkholderia cepacia complex</taxon>
    </lineage>
</organism>
<dbReference type="Proteomes" id="UP000057910">
    <property type="component" value="Unassembled WGS sequence"/>
</dbReference>